<evidence type="ECO:0000313" key="2">
    <source>
        <dbReference type="Proteomes" id="UP000006730"/>
    </source>
</evidence>
<dbReference type="Proteomes" id="UP000006730">
    <property type="component" value="Segment"/>
</dbReference>
<keyword evidence="2" id="KW-1185">Reference proteome</keyword>
<accession>Q647E5</accession>
<name>Q647E5_9VIRU</name>
<sequence length="106" mass="12535">MAYSLVRSIYKGLNGGDGYYTVAAKAFKSFILLEDGKLSDCALQFFAALLEYYRLRRLENYYRLTLEVLESYRPYDRDGRLDALIRRHREYYEELVKLKAQEAQAK</sequence>
<dbReference type="GeneID" id="5141626"/>
<dbReference type="KEGG" id="vg:5141626"/>
<proteinExistence type="predicted"/>
<dbReference type="RefSeq" id="YP_164358.1">
    <property type="nucleotide sequence ID" value="NC_006556.1"/>
</dbReference>
<organism evidence="1 2">
    <name type="scientific">Thermoproteus tenax spherical virus 1</name>
    <dbReference type="NCBI Taxonomy" id="292639"/>
    <lineage>
        <taxon>Viruses</taxon>
        <taxon>Viruses incertae sedis</taxon>
        <taxon>Globuloviridae</taxon>
        <taxon>Alphaglobulovirus</taxon>
        <taxon>Alphaglobulovirus cinderense</taxon>
    </lineage>
</organism>
<dbReference type="EMBL" id="AY722806">
    <property type="protein sequence ID" value="AAU25967.1"/>
    <property type="molecule type" value="Genomic_DNA"/>
</dbReference>
<evidence type="ECO:0000313" key="1">
    <source>
        <dbReference type="EMBL" id="AAU25967.1"/>
    </source>
</evidence>
<reference evidence="1 2" key="1">
    <citation type="journal article" date="2006" name="Virology">
        <title>TTSV1, a new virus-like particle isolated from the hyperthermophilic crenarchaeote Thermoproteus tenax.</title>
        <authorList>
            <person name="Ahn D.G."/>
            <person name="Kim S.I."/>
            <person name="Rhee J.K."/>
            <person name="Kim K.P."/>
            <person name="Pan J.G."/>
            <person name="Oh J.W."/>
        </authorList>
    </citation>
    <scope>NUCLEOTIDE SEQUENCE</scope>
</reference>
<protein>
    <submittedName>
        <fullName evidence="1">Uncharacterized protein</fullName>
    </submittedName>
</protein>